<proteinExistence type="predicted"/>
<reference evidence="1" key="1">
    <citation type="journal article" date="2014" name="Front. Microbiol.">
        <title>High frequency of phylogenetically diverse reductive dehalogenase-homologous genes in deep subseafloor sedimentary metagenomes.</title>
        <authorList>
            <person name="Kawai M."/>
            <person name="Futagami T."/>
            <person name="Toyoda A."/>
            <person name="Takaki Y."/>
            <person name="Nishi S."/>
            <person name="Hori S."/>
            <person name="Arai W."/>
            <person name="Tsubouchi T."/>
            <person name="Morono Y."/>
            <person name="Uchiyama I."/>
            <person name="Ito T."/>
            <person name="Fujiyama A."/>
            <person name="Inagaki F."/>
            <person name="Takami H."/>
        </authorList>
    </citation>
    <scope>NUCLEOTIDE SEQUENCE</scope>
    <source>
        <strain evidence="1">Expedition CK06-06</strain>
    </source>
</reference>
<gene>
    <name evidence="1" type="ORF">S01H1_24633</name>
</gene>
<feature type="non-terminal residue" evidence="1">
    <location>
        <position position="1"/>
    </location>
</feature>
<dbReference type="EMBL" id="BARS01014818">
    <property type="protein sequence ID" value="GAF97143.1"/>
    <property type="molecule type" value="Genomic_DNA"/>
</dbReference>
<evidence type="ECO:0000313" key="1">
    <source>
        <dbReference type="EMBL" id="GAF97143.1"/>
    </source>
</evidence>
<accession>X0TU95</accession>
<sequence length="295" mass="31283">ILAYPVTPTMSDISGNVLDYAKTTKFNIAKAVLDGAPPTVMSAKTVSTTTLEMVLSEAVTNVDKTDLNWVIGNNGTGWDNWIARIDTSTAGELTCEVATAYAWAADMGEGLIGFRAANNLEDLALKQDAKAGHNTARVVGTATYGTVKHYTSAAKDDVLKNVVQYVEVIDDIKAPVIGAPSELAITDVPNDNGGFAYFEFVVSSNHPGVTASTEYVVSSYEIYRDITAVDVTPDKWVGWAQVAAYSEVDADNKLTVIVPTLDNVESNWMIKATTAEVVSEDGTQAVGGSAKATAI</sequence>
<organism evidence="1">
    <name type="scientific">marine sediment metagenome</name>
    <dbReference type="NCBI Taxonomy" id="412755"/>
    <lineage>
        <taxon>unclassified sequences</taxon>
        <taxon>metagenomes</taxon>
        <taxon>ecological metagenomes</taxon>
    </lineage>
</organism>
<protein>
    <submittedName>
        <fullName evidence="1">Uncharacterized protein</fullName>
    </submittedName>
</protein>
<name>X0TU95_9ZZZZ</name>
<dbReference type="AlphaFoldDB" id="X0TU95"/>
<comment type="caution">
    <text evidence="1">The sequence shown here is derived from an EMBL/GenBank/DDBJ whole genome shotgun (WGS) entry which is preliminary data.</text>
</comment>
<feature type="non-terminal residue" evidence="1">
    <location>
        <position position="295"/>
    </location>
</feature>